<dbReference type="Gene3D" id="1.10.3450.20">
    <property type="match status" value="1"/>
</dbReference>
<evidence type="ECO:0000256" key="12">
    <source>
        <dbReference type="ARBA" id="ARBA00023132"/>
    </source>
</evidence>
<evidence type="ECO:0000256" key="5">
    <source>
        <dbReference type="ARBA" id="ARBA00022481"/>
    </source>
</evidence>
<gene>
    <name evidence="20" type="ORF">MEDL_44829</name>
</gene>
<dbReference type="GO" id="GO:0031080">
    <property type="term" value="C:nuclear pore outer ring"/>
    <property type="evidence" value="ECO:0007669"/>
    <property type="project" value="TreeGrafter"/>
</dbReference>
<evidence type="ECO:0000256" key="7">
    <source>
        <dbReference type="ARBA" id="ARBA00022816"/>
    </source>
</evidence>
<comment type="subunit">
    <text evidence="17">Part of the nuclear pore complex (NPC). Forms part of the Nup160 subcomplex in the nuclear pore which is composed of NUP160, NUP133, NUP107 and Nup96; this complex plays a role in RNA export and in tethering Nup98 and NUP153 to the nucleus. Does not interact with TPR. Interacts with ZNF106.</text>
</comment>
<evidence type="ECO:0000256" key="2">
    <source>
        <dbReference type="ARBA" id="ARBA00009510"/>
    </source>
</evidence>
<comment type="caution">
    <text evidence="20">The sequence shown here is derived from an EMBL/GenBank/DDBJ whole genome shotgun (WGS) entry which is preliminary data.</text>
</comment>
<evidence type="ECO:0000256" key="10">
    <source>
        <dbReference type="ARBA" id="ARBA00022990"/>
    </source>
</evidence>
<evidence type="ECO:0000256" key="15">
    <source>
        <dbReference type="ARBA" id="ARBA00023328"/>
    </source>
</evidence>
<comment type="subcellular location">
    <subcellularLocation>
        <location evidence="1">Chromosome</location>
        <location evidence="1">Centromere</location>
        <location evidence="1">Kinetochore</location>
    </subcellularLocation>
    <subcellularLocation>
        <location evidence="18">Nucleus</location>
        <location evidence="18">Nuclear pore complex</location>
    </subcellularLocation>
    <subcellularLocation>
        <location evidence="18">Nucleus membrane</location>
    </subcellularLocation>
</comment>
<keyword evidence="14 18" id="KW-0539">Nucleus</keyword>
<evidence type="ECO:0000313" key="20">
    <source>
        <dbReference type="EMBL" id="CAG2232110.1"/>
    </source>
</evidence>
<evidence type="ECO:0000256" key="16">
    <source>
        <dbReference type="ARBA" id="ARBA00056880"/>
    </source>
</evidence>
<protein>
    <recommendedName>
        <fullName evidence="18">Nuclear pore complex protein</fullName>
    </recommendedName>
</protein>
<evidence type="ECO:0000256" key="6">
    <source>
        <dbReference type="ARBA" id="ARBA00022553"/>
    </source>
</evidence>
<reference evidence="20" key="1">
    <citation type="submission" date="2021-03" db="EMBL/GenBank/DDBJ databases">
        <authorList>
            <person name="Bekaert M."/>
        </authorList>
    </citation>
    <scope>NUCLEOTIDE SEQUENCE</scope>
</reference>
<sequence>MTLDQRPRQMRLEAMLEGESPAVRGQEQSRTFRRRSANVNIQKLALQMLDESIASPLETRNAATSSFSRTPVHGVLRYTSYAPKAIDVSTILGPTPRKTPQKQDNISFQTSLLQHQPQNNSGTQYLEDMTEDLTTTNVGLLIEEGLGCKGLFQDFMQIMKSFPSGNQSFSLLQGYEKTCREQVTMLKKTFRGATRDSVSQQKYALLHLLNEERNTWQLVMSLFKDQVEAEQKDEMGEDMAVDQETPLRRSDKEVAESLFEKHSDVRQCQCVVDWLESCAQESVDNYTENVHFFSDRAVAWENTLSKLKSKESGLFGSERPMVDEMDPDAPIRQNKLLDDLDKDDERRLLQTLFLCLRGGRVDLAQDMCRSHGQSWRAATLEGWRLHHDPNFSSLSEDGSLSTIEGNPYRDIWKSVCWNMAKEPKYDIHEKAMYGVLSGNLRAMLPACKSWSDHLWAHLRAGIDVWVEQEIRLHQTIPRTLENLPPEYWDQLTDKESIFQKIESYEDVRQESQEWYHVIQKHIILGNIDKVLEVMAQWIHTDRAKLHTHLIRFMAHLVLFFRGTRQGFRDDYVNVILEAYVDDLIQENNKSLVPHYIATLPPQLQILMYYRIRRRQQCMELAREAGLDVQSIIKTVVENIRSHHIIDFSQNLEANIDTNITEDDKKKIESIDWLVFDPNQRSEALKQANAIMRAFVAVKKLTAAKEIFDKLPPDSIDVVFKVQLMQTGATDLSEEDENSIREFICHRAYLDAMDSFNDWFNTYHHTQPTKPTLSHGATFTEKVAHEHRIKQYEAEMERWRHNLISQTKTTKGKMYNVLLFADGGWMVDQKEEEEPDESRQQQMKLLRQLVLPGLCFLLHKTLHTSQQYAECLQLADVIASEQHLLYKVNKTLHTSQQYAECLQLADVIASEQHLLYKVNKTLHTSQQYAECLQLADVIASEQHLLYKVFRKDELQQLLKMLRDSALAVLDQNRDTLGYELD</sequence>
<keyword evidence="4" id="KW-0158">Chromosome</keyword>
<dbReference type="GO" id="GO:0006406">
    <property type="term" value="P:mRNA export from nucleus"/>
    <property type="evidence" value="ECO:0007669"/>
    <property type="project" value="TreeGrafter"/>
</dbReference>
<dbReference type="GO" id="GO:0031965">
    <property type="term" value="C:nuclear membrane"/>
    <property type="evidence" value="ECO:0007669"/>
    <property type="project" value="UniProtKB-SubCell"/>
</dbReference>
<keyword evidence="3 18" id="KW-0813">Transport</keyword>
<dbReference type="FunFam" id="1.10.3450.20:FF:000001">
    <property type="entry name" value="Nuclear pore complex protein"/>
    <property type="match status" value="1"/>
</dbReference>
<name>A0A8S3TEI7_MYTED</name>
<dbReference type="Gene3D" id="1.20.190.50">
    <property type="match status" value="2"/>
</dbReference>
<evidence type="ECO:0000256" key="13">
    <source>
        <dbReference type="ARBA" id="ARBA00023136"/>
    </source>
</evidence>
<organism evidence="20 21">
    <name type="scientific">Mytilus edulis</name>
    <name type="common">Blue mussel</name>
    <dbReference type="NCBI Taxonomy" id="6550"/>
    <lineage>
        <taxon>Eukaryota</taxon>
        <taxon>Metazoa</taxon>
        <taxon>Spiralia</taxon>
        <taxon>Lophotrochozoa</taxon>
        <taxon>Mollusca</taxon>
        <taxon>Bivalvia</taxon>
        <taxon>Autobranchia</taxon>
        <taxon>Pteriomorphia</taxon>
        <taxon>Mytilida</taxon>
        <taxon>Mytiloidea</taxon>
        <taxon>Mytilidae</taxon>
        <taxon>Mytilinae</taxon>
        <taxon>Mytilus</taxon>
    </lineage>
</organism>
<keyword evidence="8" id="KW-0995">Kinetochore</keyword>
<evidence type="ECO:0000313" key="21">
    <source>
        <dbReference type="Proteomes" id="UP000683360"/>
    </source>
</evidence>
<dbReference type="Pfam" id="PF04121">
    <property type="entry name" value="Nup84_Nup100"/>
    <property type="match status" value="2"/>
</dbReference>
<evidence type="ECO:0000256" key="17">
    <source>
        <dbReference type="ARBA" id="ARBA00063956"/>
    </source>
</evidence>
<comment type="similarity">
    <text evidence="2 18">Belongs to the nucleoporin Nup84/Nup107 family.</text>
</comment>
<keyword evidence="19" id="KW-0175">Coiled coil</keyword>
<dbReference type="PANTHER" id="PTHR13003">
    <property type="entry name" value="NUP107-RELATED"/>
    <property type="match status" value="1"/>
</dbReference>
<evidence type="ECO:0000256" key="18">
    <source>
        <dbReference type="RuleBase" id="RU365072"/>
    </source>
</evidence>
<evidence type="ECO:0000256" key="1">
    <source>
        <dbReference type="ARBA" id="ARBA00004629"/>
    </source>
</evidence>
<dbReference type="PANTHER" id="PTHR13003:SF2">
    <property type="entry name" value="NUCLEAR PORE COMPLEX PROTEIN NUP107"/>
    <property type="match status" value="1"/>
</dbReference>
<keyword evidence="21" id="KW-1185">Reference proteome</keyword>
<keyword evidence="5" id="KW-0488">Methylation</keyword>
<comment type="function">
    <text evidence="18">Functions as a component of the nuclear pore complex (NPC).</text>
</comment>
<comment type="function">
    <text evidence="16">Plays a role in the nuclear pore complex (NPC) assembly and/or maintenance. Required for the assembly of peripheral proteins into the NPC. May anchor NUP62 to the NPC. Involved in nephrogenesis.</text>
</comment>
<dbReference type="AlphaFoldDB" id="A0A8S3TEI7"/>
<feature type="coiled-coil region" evidence="19">
    <location>
        <begin position="781"/>
        <end position="808"/>
    </location>
</feature>
<dbReference type="Proteomes" id="UP000683360">
    <property type="component" value="Unassembled WGS sequence"/>
</dbReference>
<dbReference type="GO" id="GO:0006606">
    <property type="term" value="P:protein import into nucleus"/>
    <property type="evidence" value="ECO:0007669"/>
    <property type="project" value="TreeGrafter"/>
</dbReference>
<accession>A0A8S3TEI7</accession>
<evidence type="ECO:0000256" key="14">
    <source>
        <dbReference type="ARBA" id="ARBA00023242"/>
    </source>
</evidence>
<keyword evidence="10" id="KW-0007">Acetylation</keyword>
<proteinExistence type="inferred from homology"/>
<evidence type="ECO:0000256" key="19">
    <source>
        <dbReference type="SAM" id="Coils"/>
    </source>
</evidence>
<evidence type="ECO:0000256" key="8">
    <source>
        <dbReference type="ARBA" id="ARBA00022838"/>
    </source>
</evidence>
<evidence type="ECO:0000256" key="11">
    <source>
        <dbReference type="ARBA" id="ARBA00023010"/>
    </source>
</evidence>
<dbReference type="InterPro" id="IPR007252">
    <property type="entry name" value="Nup84/Nup107"/>
</dbReference>
<dbReference type="GO" id="GO:0000776">
    <property type="term" value="C:kinetochore"/>
    <property type="evidence" value="ECO:0007669"/>
    <property type="project" value="UniProtKB-KW"/>
</dbReference>
<dbReference type="FunFam" id="1.20.190.50:FF:000001">
    <property type="entry name" value="Nuclear pore complex protein"/>
    <property type="match status" value="1"/>
</dbReference>
<evidence type="ECO:0000256" key="4">
    <source>
        <dbReference type="ARBA" id="ARBA00022454"/>
    </source>
</evidence>
<evidence type="ECO:0000256" key="3">
    <source>
        <dbReference type="ARBA" id="ARBA00022448"/>
    </source>
</evidence>
<dbReference type="EMBL" id="CAJPWZ010002164">
    <property type="protein sequence ID" value="CAG2232110.1"/>
    <property type="molecule type" value="Genomic_DNA"/>
</dbReference>
<keyword evidence="11 18" id="KW-0811">Translocation</keyword>
<keyword evidence="12 18" id="KW-0906">Nuclear pore complex</keyword>
<keyword evidence="7" id="KW-0509">mRNA transport</keyword>
<keyword evidence="6" id="KW-0597">Phosphoprotein</keyword>
<keyword evidence="15" id="KW-0137">Centromere</keyword>
<keyword evidence="13 18" id="KW-0472">Membrane</keyword>
<dbReference type="GO" id="GO:0000973">
    <property type="term" value="P:post-transcriptional tethering of RNA polymerase II gene DNA at nuclear periphery"/>
    <property type="evidence" value="ECO:0007669"/>
    <property type="project" value="TreeGrafter"/>
</dbReference>
<dbReference type="OrthoDB" id="3098at2759"/>
<dbReference type="GO" id="GO:0017056">
    <property type="term" value="F:structural constituent of nuclear pore"/>
    <property type="evidence" value="ECO:0007669"/>
    <property type="project" value="UniProtKB-UniRule"/>
</dbReference>
<evidence type="ECO:0000256" key="9">
    <source>
        <dbReference type="ARBA" id="ARBA00022927"/>
    </source>
</evidence>
<keyword evidence="9" id="KW-0653">Protein transport</keyword>